<keyword evidence="1" id="KW-1133">Transmembrane helix</keyword>
<reference evidence="2" key="1">
    <citation type="submission" date="2022-04" db="EMBL/GenBank/DDBJ databases">
        <authorList>
            <person name="Xu L."/>
            <person name="Lv Z."/>
        </authorList>
    </citation>
    <scope>NUCLEOTIDE SEQUENCE</scope>
    <source>
        <strain evidence="2">LV_2022a</strain>
    </source>
</reference>
<evidence type="ECO:0000313" key="2">
    <source>
        <dbReference type="EMBL" id="KAK4473121.1"/>
    </source>
</evidence>
<feature type="transmembrane region" description="Helical" evidence="1">
    <location>
        <begin position="6"/>
        <end position="24"/>
    </location>
</feature>
<keyword evidence="1" id="KW-0472">Membrane</keyword>
<dbReference type="AlphaFoldDB" id="A0AAE1ZF69"/>
<dbReference type="EMBL" id="JALJAT010000002">
    <property type="protein sequence ID" value="KAK4473121.1"/>
    <property type="molecule type" value="Genomic_DNA"/>
</dbReference>
<name>A0AAE1ZF69_SCHME</name>
<sequence>MYKSIVVYYVLSFITMLTYICAEYNEGLLSNSRSNMFNKRWFPVKEFHYGEPLEVRKKFYKRWFPVKEFHYGEPIEVRKRSNFVDKRWYPVKEFHYGEPIEVRKRNSFYG</sequence>
<keyword evidence="3" id="KW-1185">Reference proteome</keyword>
<proteinExistence type="predicted"/>
<organism evidence="2 3">
    <name type="scientific">Schistosoma mekongi</name>
    <name type="common">Parasitic worm</name>
    <dbReference type="NCBI Taxonomy" id="38744"/>
    <lineage>
        <taxon>Eukaryota</taxon>
        <taxon>Metazoa</taxon>
        <taxon>Spiralia</taxon>
        <taxon>Lophotrochozoa</taxon>
        <taxon>Platyhelminthes</taxon>
        <taxon>Trematoda</taxon>
        <taxon>Digenea</taxon>
        <taxon>Strigeidida</taxon>
        <taxon>Schistosomatoidea</taxon>
        <taxon>Schistosomatidae</taxon>
        <taxon>Schistosoma</taxon>
    </lineage>
</organism>
<dbReference type="Proteomes" id="UP001292079">
    <property type="component" value="Unassembled WGS sequence"/>
</dbReference>
<gene>
    <name evidence="2" type="ORF">MN116_004306</name>
</gene>
<evidence type="ECO:0000313" key="3">
    <source>
        <dbReference type="Proteomes" id="UP001292079"/>
    </source>
</evidence>
<reference evidence="2" key="2">
    <citation type="journal article" date="2023" name="Infect Dis Poverty">
        <title>Chromosome-scale genome of the human blood fluke Schistosoma mekongi and its implications for public health.</title>
        <authorList>
            <person name="Zhou M."/>
            <person name="Xu L."/>
            <person name="Xu D."/>
            <person name="Chen W."/>
            <person name="Khan J."/>
            <person name="Hu Y."/>
            <person name="Huang H."/>
            <person name="Wei H."/>
            <person name="Zhang Y."/>
            <person name="Chusongsang P."/>
            <person name="Tanasarnprasert K."/>
            <person name="Hu X."/>
            <person name="Limpanont Y."/>
            <person name="Lv Z."/>
        </authorList>
    </citation>
    <scope>NUCLEOTIDE SEQUENCE</scope>
    <source>
        <strain evidence="2">LV_2022a</strain>
    </source>
</reference>
<accession>A0AAE1ZF69</accession>
<evidence type="ECO:0000256" key="1">
    <source>
        <dbReference type="SAM" id="Phobius"/>
    </source>
</evidence>
<keyword evidence="1" id="KW-0812">Transmembrane</keyword>
<comment type="caution">
    <text evidence="2">The sequence shown here is derived from an EMBL/GenBank/DDBJ whole genome shotgun (WGS) entry which is preliminary data.</text>
</comment>
<protein>
    <submittedName>
        <fullName evidence="2">Uncharacterized protein</fullName>
    </submittedName>
</protein>